<feature type="transmembrane region" description="Helical" evidence="7">
    <location>
        <begin position="132"/>
        <end position="152"/>
    </location>
</feature>
<reference key="1">
    <citation type="submission" date="2017-08" db="EMBL/GenBank/DDBJ databases">
        <title>A dynamic microbial community with high functional redundancy inhabits the cold, oxic subseafloor aquifer.</title>
        <authorList>
            <person name="Tully B.J."/>
            <person name="Wheat C.G."/>
            <person name="Glazer B.T."/>
            <person name="Huber J.A."/>
        </authorList>
    </citation>
    <scope>NUCLEOTIDE SEQUENCE [LARGE SCALE GENOMIC DNA]</scope>
</reference>
<dbReference type="CDD" id="cd06261">
    <property type="entry name" value="TM_PBP2"/>
    <property type="match status" value="1"/>
</dbReference>
<feature type="domain" description="ABC transmembrane type-1" evidence="8">
    <location>
        <begin position="61"/>
        <end position="250"/>
    </location>
</feature>
<comment type="similarity">
    <text evidence="7">Belongs to the binding-protein-dependent transport system permease family.</text>
</comment>
<sequence>MKKYLKIALLIAYIALVFLPLVQVVQMSFLTTVSAASSQQPVFTWLNYYHLFTSPTLGAAFFNSITYVLLNICLTIPVALPAAYAFSRYSFIGDKHLFLAFLAFRVTPPVVLALPMFKIFSLIGLINTPFGIALAHCLFTIPVSIWILESFINAIPKQLDENAFLDGYSLPRFYYEILLPLLAPGIGVAAFFCFLFSWVEVVFARILTVTNGKPITMAIDALFGFSTDMGLVMAVIVASVIPGMVMFYFVRNHIASGFTIGGQ</sequence>
<evidence type="ECO:0000256" key="4">
    <source>
        <dbReference type="ARBA" id="ARBA00022692"/>
    </source>
</evidence>
<evidence type="ECO:0000259" key="8">
    <source>
        <dbReference type="PROSITE" id="PS50928"/>
    </source>
</evidence>
<dbReference type="SUPFAM" id="SSF161098">
    <property type="entry name" value="MetI-like"/>
    <property type="match status" value="1"/>
</dbReference>
<name>A0A2A4YXZ4_9PROT</name>
<keyword evidence="6 7" id="KW-0472">Membrane</keyword>
<gene>
    <name evidence="9" type="ORF">COB13_11710</name>
</gene>
<feature type="transmembrane region" description="Helical" evidence="7">
    <location>
        <begin position="98"/>
        <end position="126"/>
    </location>
</feature>
<reference evidence="9" key="2">
    <citation type="journal article" date="2018" name="ISME J.">
        <title>A dynamic microbial community with high functional redundancy inhabits the cold, oxic subseafloor aquifer.</title>
        <authorList>
            <person name="Tully B.J."/>
            <person name="Wheat C.G."/>
            <person name="Glazer B.T."/>
            <person name="Huber J.A."/>
        </authorList>
    </citation>
    <scope>NUCLEOTIDE SEQUENCE</scope>
    <source>
        <strain evidence="9">NORP83</strain>
    </source>
</reference>
<protein>
    <submittedName>
        <fullName evidence="9">ABC transporter permease</fullName>
    </submittedName>
</protein>
<dbReference type="InterPro" id="IPR050901">
    <property type="entry name" value="BP-dep_ABC_trans_perm"/>
</dbReference>
<dbReference type="GO" id="GO:0005886">
    <property type="term" value="C:plasma membrane"/>
    <property type="evidence" value="ECO:0007669"/>
    <property type="project" value="UniProtKB-SubCell"/>
</dbReference>
<dbReference type="Pfam" id="PF00528">
    <property type="entry name" value="BPD_transp_1"/>
    <property type="match status" value="1"/>
</dbReference>
<proteinExistence type="inferred from homology"/>
<dbReference type="GO" id="GO:0055085">
    <property type="term" value="P:transmembrane transport"/>
    <property type="evidence" value="ECO:0007669"/>
    <property type="project" value="InterPro"/>
</dbReference>
<dbReference type="InterPro" id="IPR035906">
    <property type="entry name" value="MetI-like_sf"/>
</dbReference>
<comment type="subcellular location">
    <subcellularLocation>
        <location evidence="1 7">Cell membrane</location>
        <topology evidence="1 7">Multi-pass membrane protein</topology>
    </subcellularLocation>
</comment>
<keyword evidence="5 7" id="KW-1133">Transmembrane helix</keyword>
<keyword evidence="3" id="KW-1003">Cell membrane</keyword>
<feature type="transmembrane region" description="Helical" evidence="7">
    <location>
        <begin position="231"/>
        <end position="250"/>
    </location>
</feature>
<evidence type="ECO:0000256" key="7">
    <source>
        <dbReference type="RuleBase" id="RU363032"/>
    </source>
</evidence>
<keyword evidence="2 7" id="KW-0813">Transport</keyword>
<dbReference type="InterPro" id="IPR000515">
    <property type="entry name" value="MetI-like"/>
</dbReference>
<feature type="transmembrane region" description="Helical" evidence="7">
    <location>
        <begin position="60"/>
        <end position="86"/>
    </location>
</feature>
<evidence type="ECO:0000256" key="1">
    <source>
        <dbReference type="ARBA" id="ARBA00004651"/>
    </source>
</evidence>
<dbReference type="Gene3D" id="1.10.3720.10">
    <property type="entry name" value="MetI-like"/>
    <property type="match status" value="1"/>
</dbReference>
<dbReference type="EMBL" id="NVUS01000015">
    <property type="protein sequence ID" value="PCI99571.1"/>
    <property type="molecule type" value="Genomic_DNA"/>
</dbReference>
<comment type="caution">
    <text evidence="9">The sequence shown here is derived from an EMBL/GenBank/DDBJ whole genome shotgun (WGS) entry which is preliminary data.</text>
</comment>
<evidence type="ECO:0000256" key="3">
    <source>
        <dbReference type="ARBA" id="ARBA00022475"/>
    </source>
</evidence>
<dbReference type="PANTHER" id="PTHR32243:SF52">
    <property type="entry name" value="ABC TRANSPORTER PERMEASE PROTEIN"/>
    <property type="match status" value="1"/>
</dbReference>
<dbReference type="AlphaFoldDB" id="A0A2A4YXZ4"/>
<evidence type="ECO:0000313" key="9">
    <source>
        <dbReference type="EMBL" id="PCI99571.1"/>
    </source>
</evidence>
<organism evidence="9">
    <name type="scientific">OCS116 cluster bacterium</name>
    <dbReference type="NCBI Taxonomy" id="2030921"/>
    <lineage>
        <taxon>Bacteria</taxon>
        <taxon>Pseudomonadati</taxon>
        <taxon>Pseudomonadota</taxon>
        <taxon>Alphaproteobacteria</taxon>
        <taxon>OCS116 cluster</taxon>
    </lineage>
</organism>
<evidence type="ECO:0000256" key="5">
    <source>
        <dbReference type="ARBA" id="ARBA00022989"/>
    </source>
</evidence>
<dbReference type="PROSITE" id="PS50928">
    <property type="entry name" value="ABC_TM1"/>
    <property type="match status" value="1"/>
</dbReference>
<feature type="transmembrane region" description="Helical" evidence="7">
    <location>
        <begin position="173"/>
        <end position="199"/>
    </location>
</feature>
<evidence type="ECO:0000256" key="2">
    <source>
        <dbReference type="ARBA" id="ARBA00022448"/>
    </source>
</evidence>
<evidence type="ECO:0000256" key="6">
    <source>
        <dbReference type="ARBA" id="ARBA00023136"/>
    </source>
</evidence>
<keyword evidence="4 7" id="KW-0812">Transmembrane</keyword>
<dbReference type="PANTHER" id="PTHR32243">
    <property type="entry name" value="MALTOSE TRANSPORT SYSTEM PERMEASE-RELATED"/>
    <property type="match status" value="1"/>
</dbReference>
<accession>A0A2A4YXZ4</accession>